<reference evidence="2 3" key="1">
    <citation type="submission" date="2016-10" db="EMBL/GenBank/DDBJ databases">
        <title>Genome sequence of the ascomycete fungus Penicillium subrubescens.</title>
        <authorList>
            <person name="De Vries R.P."/>
            <person name="Peng M."/>
            <person name="Dilokpimol A."/>
            <person name="Hilden K."/>
            <person name="Makela M.R."/>
            <person name="Grigoriev I."/>
            <person name="Riley R."/>
            <person name="Granchi Z."/>
        </authorList>
    </citation>
    <scope>NUCLEOTIDE SEQUENCE [LARGE SCALE GENOMIC DNA]</scope>
    <source>
        <strain evidence="2 3">CBS 132785</strain>
    </source>
</reference>
<proteinExistence type="predicted"/>
<protein>
    <submittedName>
        <fullName evidence="2">Uncharacterized protein</fullName>
    </submittedName>
</protein>
<evidence type="ECO:0000313" key="2">
    <source>
        <dbReference type="EMBL" id="OKP12940.1"/>
    </source>
</evidence>
<name>A0A1Q5UKE2_9EURO</name>
<dbReference type="Proteomes" id="UP000186955">
    <property type="component" value="Unassembled WGS sequence"/>
</dbReference>
<comment type="caution">
    <text evidence="2">The sequence shown here is derived from an EMBL/GenBank/DDBJ whole genome shotgun (WGS) entry which is preliminary data.</text>
</comment>
<dbReference type="AlphaFoldDB" id="A0A1Q5UKE2"/>
<evidence type="ECO:0000256" key="1">
    <source>
        <dbReference type="SAM" id="MobiDB-lite"/>
    </source>
</evidence>
<feature type="compositionally biased region" description="Low complexity" evidence="1">
    <location>
        <begin position="7"/>
        <end position="20"/>
    </location>
</feature>
<accession>A0A1Q5UKE2</accession>
<gene>
    <name evidence="2" type="ORF">PENSUB_1383</name>
</gene>
<evidence type="ECO:0000313" key="3">
    <source>
        <dbReference type="Proteomes" id="UP000186955"/>
    </source>
</evidence>
<keyword evidence="3" id="KW-1185">Reference proteome</keyword>
<organism evidence="2 3">
    <name type="scientific">Penicillium subrubescens</name>
    <dbReference type="NCBI Taxonomy" id="1316194"/>
    <lineage>
        <taxon>Eukaryota</taxon>
        <taxon>Fungi</taxon>
        <taxon>Dikarya</taxon>
        <taxon>Ascomycota</taxon>
        <taxon>Pezizomycotina</taxon>
        <taxon>Eurotiomycetes</taxon>
        <taxon>Eurotiomycetidae</taxon>
        <taxon>Eurotiales</taxon>
        <taxon>Aspergillaceae</taxon>
        <taxon>Penicillium</taxon>
    </lineage>
</organism>
<dbReference type="EMBL" id="MNBE01000166">
    <property type="protein sequence ID" value="OKP12940.1"/>
    <property type="molecule type" value="Genomic_DNA"/>
</dbReference>
<sequence length="211" mass="23470">MQHESKTSTTITPSNNIPNNEVTDRISPESSGHDFIPSDSTAPPPTENKAPATPNNEIGWLTPEVTFWLFTGELFDQLRFLSEVCARKEQALWSRNGLVSPENVVLFRKLTRDTRIGTSVSPASPLNCCSLPRIISRRSNLQTIVHTRRRSRALASKVMAYVDWSIRIVQPGSSRPGRGLVLLTAAENSDKIGLVTNRSDKDVRVHQKPLT</sequence>
<feature type="region of interest" description="Disordered" evidence="1">
    <location>
        <begin position="1"/>
        <end position="57"/>
    </location>
</feature>